<keyword evidence="3" id="KW-0732">Signal</keyword>
<dbReference type="Gene3D" id="3.30.465.10">
    <property type="match status" value="1"/>
</dbReference>
<dbReference type="AlphaFoldDB" id="A0AAJ0BY35"/>
<evidence type="ECO:0000256" key="5">
    <source>
        <dbReference type="ARBA" id="ARBA00023002"/>
    </source>
</evidence>
<feature type="domain" description="FAD-binding PCMH-type" evidence="6">
    <location>
        <begin position="77"/>
        <end position="248"/>
    </location>
</feature>
<gene>
    <name evidence="7" type="ORF">QBC33DRAFT_543128</name>
</gene>
<dbReference type="EMBL" id="MU839013">
    <property type="protein sequence ID" value="KAK1765992.1"/>
    <property type="molecule type" value="Genomic_DNA"/>
</dbReference>
<dbReference type="PANTHER" id="PTHR42973">
    <property type="entry name" value="BINDING OXIDOREDUCTASE, PUTATIVE (AFU_ORTHOLOGUE AFUA_1G17690)-RELATED"/>
    <property type="match status" value="1"/>
</dbReference>
<dbReference type="PROSITE" id="PS51387">
    <property type="entry name" value="FAD_PCMH"/>
    <property type="match status" value="1"/>
</dbReference>
<proteinExistence type="inferred from homology"/>
<accession>A0AAJ0BY35</accession>
<dbReference type="GO" id="GO:0016491">
    <property type="term" value="F:oxidoreductase activity"/>
    <property type="evidence" value="ECO:0007669"/>
    <property type="project" value="UniProtKB-KW"/>
</dbReference>
<name>A0AAJ0BY35_9PEZI</name>
<dbReference type="Pfam" id="PF01565">
    <property type="entry name" value="FAD_binding_4"/>
    <property type="match status" value="1"/>
</dbReference>
<reference evidence="7" key="1">
    <citation type="submission" date="2023-06" db="EMBL/GenBank/DDBJ databases">
        <title>Genome-scale phylogeny and comparative genomics of the fungal order Sordariales.</title>
        <authorList>
            <consortium name="Lawrence Berkeley National Laboratory"/>
            <person name="Hensen N."/>
            <person name="Bonometti L."/>
            <person name="Westerberg I."/>
            <person name="Brannstrom I.O."/>
            <person name="Guillou S."/>
            <person name="Cros-Aarteil S."/>
            <person name="Calhoun S."/>
            <person name="Haridas S."/>
            <person name="Kuo A."/>
            <person name="Mondo S."/>
            <person name="Pangilinan J."/>
            <person name="Riley R."/>
            <person name="Labutti K."/>
            <person name="Andreopoulos B."/>
            <person name="Lipzen A."/>
            <person name="Chen C."/>
            <person name="Yanf M."/>
            <person name="Daum C."/>
            <person name="Ng V."/>
            <person name="Clum A."/>
            <person name="Steindorff A."/>
            <person name="Ohm R."/>
            <person name="Martin F."/>
            <person name="Silar P."/>
            <person name="Natvig D."/>
            <person name="Lalanne C."/>
            <person name="Gautier V."/>
            <person name="Ament-Velasquez S.L."/>
            <person name="Kruys A."/>
            <person name="Hutchinson M.I."/>
            <person name="Powell A.J."/>
            <person name="Barry K."/>
            <person name="Miller A.N."/>
            <person name="Grigoriev I.V."/>
            <person name="Debuchy R."/>
            <person name="Gladieux P."/>
            <person name="Thoren M.H."/>
            <person name="Johannesson H."/>
        </authorList>
    </citation>
    <scope>NUCLEOTIDE SEQUENCE</scope>
    <source>
        <strain evidence="7">8032-3</strain>
    </source>
</reference>
<keyword evidence="5" id="KW-0560">Oxidoreductase</keyword>
<dbReference type="Gene3D" id="3.40.462.20">
    <property type="match status" value="1"/>
</dbReference>
<dbReference type="InterPro" id="IPR012951">
    <property type="entry name" value="BBE"/>
</dbReference>
<dbReference type="Proteomes" id="UP001244011">
    <property type="component" value="Unassembled WGS sequence"/>
</dbReference>
<evidence type="ECO:0000313" key="8">
    <source>
        <dbReference type="Proteomes" id="UP001244011"/>
    </source>
</evidence>
<dbReference type="GeneID" id="85311527"/>
<dbReference type="SUPFAM" id="SSF56176">
    <property type="entry name" value="FAD-binding/transporter-associated domain-like"/>
    <property type="match status" value="1"/>
</dbReference>
<evidence type="ECO:0000256" key="2">
    <source>
        <dbReference type="ARBA" id="ARBA00022630"/>
    </source>
</evidence>
<keyword evidence="4" id="KW-0274">FAD</keyword>
<comment type="caution">
    <text evidence="7">The sequence shown here is derived from an EMBL/GenBank/DDBJ whole genome shotgun (WGS) entry which is preliminary data.</text>
</comment>
<evidence type="ECO:0000313" key="7">
    <source>
        <dbReference type="EMBL" id="KAK1765992.1"/>
    </source>
</evidence>
<evidence type="ECO:0000256" key="1">
    <source>
        <dbReference type="ARBA" id="ARBA00005466"/>
    </source>
</evidence>
<dbReference type="InterPro" id="IPR036318">
    <property type="entry name" value="FAD-bd_PCMH-like_sf"/>
</dbReference>
<sequence length="502" mass="54468">MVTPLIPSRSSTSHGKATLTMTLLTAAILSLAYGASAFSGADIKLLFGPGLSHGAQIWLPSDANYTEEVKQRWAVYQEPSYLGAIKPATERDVQTIIRIASEHQIPFIPTGGGHGTSGTLGGLHGGIEIDLSFFNSVDLDAERNRLTIGGAVVFGQIIDKLYEAGKELPTASASCVGVLGATLGAGLSTLQGLHGPLVDSLESVRIVTASGAILTASESENAELFWALRGAGHNFGIVTSATYRVYDATNGGQVVNADFLFPASANRSVWEVLRSYDTTLPPQLAVTIVVGANGTSREALVVVNAVFYGPMEQALLHLQPIIDIGPAVQNISMVPWNRELDAAFFNVQNGACIRQSRVNIYSLGIRETDVATWESHFNDLAGFYVRYPEYQGRLLVQRYSNQAALAVPDDRTAYAYRDATIQINLEGWYTDPSLDAAVNPFLQSARDKFQETSGYADLAVYTNYAHGDEGPEAWYSRRKLGRLVLLKKLWDPLQIFSWYNPI</sequence>
<dbReference type="InterPro" id="IPR006094">
    <property type="entry name" value="Oxid_FAD_bind_N"/>
</dbReference>
<keyword evidence="2" id="KW-0285">Flavoprotein</keyword>
<comment type="similarity">
    <text evidence="1">Belongs to the oxygen-dependent FAD-linked oxidoreductase family.</text>
</comment>
<keyword evidence="8" id="KW-1185">Reference proteome</keyword>
<organism evidence="7 8">
    <name type="scientific">Phialemonium atrogriseum</name>
    <dbReference type="NCBI Taxonomy" id="1093897"/>
    <lineage>
        <taxon>Eukaryota</taxon>
        <taxon>Fungi</taxon>
        <taxon>Dikarya</taxon>
        <taxon>Ascomycota</taxon>
        <taxon>Pezizomycotina</taxon>
        <taxon>Sordariomycetes</taxon>
        <taxon>Sordariomycetidae</taxon>
        <taxon>Cephalothecales</taxon>
        <taxon>Cephalothecaceae</taxon>
        <taxon>Phialemonium</taxon>
    </lineage>
</organism>
<evidence type="ECO:0000259" key="6">
    <source>
        <dbReference type="PROSITE" id="PS51387"/>
    </source>
</evidence>
<dbReference type="InterPro" id="IPR016169">
    <property type="entry name" value="FAD-bd_PCMH_sub2"/>
</dbReference>
<dbReference type="Pfam" id="PF08031">
    <property type="entry name" value="BBE"/>
    <property type="match status" value="1"/>
</dbReference>
<dbReference type="InterPro" id="IPR050416">
    <property type="entry name" value="FAD-linked_Oxidoreductase"/>
</dbReference>
<evidence type="ECO:0000256" key="4">
    <source>
        <dbReference type="ARBA" id="ARBA00022827"/>
    </source>
</evidence>
<dbReference type="RefSeq" id="XP_060282205.1">
    <property type="nucleotide sequence ID" value="XM_060428340.1"/>
</dbReference>
<protein>
    <recommendedName>
        <fullName evidence="6">FAD-binding PCMH-type domain-containing protein</fullName>
    </recommendedName>
</protein>
<dbReference type="PANTHER" id="PTHR42973:SF32">
    <property type="entry name" value="FAD-LINKED OXIDOREDUCTASE AFOF"/>
    <property type="match status" value="1"/>
</dbReference>
<dbReference type="GO" id="GO:0071949">
    <property type="term" value="F:FAD binding"/>
    <property type="evidence" value="ECO:0007669"/>
    <property type="project" value="InterPro"/>
</dbReference>
<evidence type="ECO:0000256" key="3">
    <source>
        <dbReference type="ARBA" id="ARBA00022729"/>
    </source>
</evidence>
<dbReference type="InterPro" id="IPR016166">
    <property type="entry name" value="FAD-bd_PCMH"/>
</dbReference>